<sequence>MLERLDCLMSEWKRNKNLVISTILDPRFKLKFFDRADLPEFQLWIEQELTTKGSSPPKANEAHSSPDHFLSELLEESQSSQSLEMFDTEYCDGLNQLNRYLHEPVIALRSNPLTFWRTNQEKFSELSFLAKKYLSAPPTSAESERLFSSAGYIVNKYRGLLSHENLEMLLFLNKNLELYNFDY</sequence>
<dbReference type="GO" id="GO:0005634">
    <property type="term" value="C:nucleus"/>
    <property type="evidence" value="ECO:0007669"/>
    <property type="project" value="UniProtKB-SubCell"/>
</dbReference>
<evidence type="ECO:0000259" key="6">
    <source>
        <dbReference type="Pfam" id="PF05699"/>
    </source>
</evidence>
<dbReference type="PANTHER" id="PTHR46481">
    <property type="entry name" value="ZINC FINGER BED DOMAIN-CONTAINING PROTEIN 4"/>
    <property type="match status" value="1"/>
</dbReference>
<evidence type="ECO:0000256" key="4">
    <source>
        <dbReference type="ARBA" id="ARBA00022833"/>
    </source>
</evidence>
<dbReference type="GO" id="GO:0008270">
    <property type="term" value="F:zinc ion binding"/>
    <property type="evidence" value="ECO:0007669"/>
    <property type="project" value="UniProtKB-KW"/>
</dbReference>
<organism evidence="7 8">
    <name type="scientific">Meloidogyne incognita</name>
    <name type="common">Southern root-knot nematode worm</name>
    <name type="synonym">Oxyuris incognita</name>
    <dbReference type="NCBI Taxonomy" id="6306"/>
    <lineage>
        <taxon>Eukaryota</taxon>
        <taxon>Metazoa</taxon>
        <taxon>Ecdysozoa</taxon>
        <taxon>Nematoda</taxon>
        <taxon>Chromadorea</taxon>
        <taxon>Rhabditida</taxon>
        <taxon>Tylenchina</taxon>
        <taxon>Tylenchomorpha</taxon>
        <taxon>Tylenchoidea</taxon>
        <taxon>Meloidogynidae</taxon>
        <taxon>Meloidogyninae</taxon>
        <taxon>Meloidogyne</taxon>
        <taxon>Meloidogyne incognita group</taxon>
    </lineage>
</organism>
<name>A0A914M807_MELIC</name>
<dbReference type="Pfam" id="PF05699">
    <property type="entry name" value="Dimer_Tnp_hAT"/>
    <property type="match status" value="1"/>
</dbReference>
<evidence type="ECO:0000256" key="2">
    <source>
        <dbReference type="ARBA" id="ARBA00022723"/>
    </source>
</evidence>
<dbReference type="GO" id="GO:0046983">
    <property type="term" value="F:protein dimerization activity"/>
    <property type="evidence" value="ECO:0007669"/>
    <property type="project" value="InterPro"/>
</dbReference>
<dbReference type="WBParaSite" id="Minc3s01323g22775">
    <property type="protein sequence ID" value="Minc3s01323g22775"/>
    <property type="gene ID" value="Minc3s01323g22775"/>
</dbReference>
<evidence type="ECO:0000256" key="5">
    <source>
        <dbReference type="ARBA" id="ARBA00023242"/>
    </source>
</evidence>
<evidence type="ECO:0000256" key="1">
    <source>
        <dbReference type="ARBA" id="ARBA00004123"/>
    </source>
</evidence>
<proteinExistence type="predicted"/>
<dbReference type="AlphaFoldDB" id="A0A914M807"/>
<comment type="subcellular location">
    <subcellularLocation>
        <location evidence="1">Nucleus</location>
    </subcellularLocation>
</comment>
<accession>A0A914M807</accession>
<dbReference type="InterPro" id="IPR008906">
    <property type="entry name" value="HATC_C_dom"/>
</dbReference>
<evidence type="ECO:0000256" key="3">
    <source>
        <dbReference type="ARBA" id="ARBA00022771"/>
    </source>
</evidence>
<keyword evidence="7" id="KW-1185">Reference proteome</keyword>
<keyword evidence="5" id="KW-0539">Nucleus</keyword>
<dbReference type="InterPro" id="IPR012337">
    <property type="entry name" value="RNaseH-like_sf"/>
</dbReference>
<feature type="domain" description="HAT C-terminal dimerisation" evidence="6">
    <location>
        <begin position="97"/>
        <end position="176"/>
    </location>
</feature>
<dbReference type="PANTHER" id="PTHR46481:SF10">
    <property type="entry name" value="ZINC FINGER BED DOMAIN-CONTAINING PROTEIN 39"/>
    <property type="match status" value="1"/>
</dbReference>
<dbReference type="InterPro" id="IPR052035">
    <property type="entry name" value="ZnF_BED_domain_contain"/>
</dbReference>
<dbReference type="Proteomes" id="UP000887563">
    <property type="component" value="Unplaced"/>
</dbReference>
<reference evidence="8" key="1">
    <citation type="submission" date="2022-11" db="UniProtKB">
        <authorList>
            <consortium name="WormBaseParasite"/>
        </authorList>
    </citation>
    <scope>IDENTIFICATION</scope>
</reference>
<evidence type="ECO:0000313" key="7">
    <source>
        <dbReference type="Proteomes" id="UP000887563"/>
    </source>
</evidence>
<protein>
    <submittedName>
        <fullName evidence="8">HAT C-terminal dimerisation domain-containing protein</fullName>
    </submittedName>
</protein>
<keyword evidence="4" id="KW-0862">Zinc</keyword>
<keyword evidence="3" id="KW-0863">Zinc-finger</keyword>
<evidence type="ECO:0000313" key="8">
    <source>
        <dbReference type="WBParaSite" id="Minc3s01323g22775"/>
    </source>
</evidence>
<dbReference type="SUPFAM" id="SSF53098">
    <property type="entry name" value="Ribonuclease H-like"/>
    <property type="match status" value="1"/>
</dbReference>
<keyword evidence="2" id="KW-0479">Metal-binding</keyword>